<proteinExistence type="predicted"/>
<dbReference type="WBParaSite" id="TTAC_0001163301-mRNA-1">
    <property type="protein sequence ID" value="TTAC_0001163301-mRNA-1"/>
    <property type="gene ID" value="TTAC_0001163301"/>
</dbReference>
<reference evidence="2" key="1">
    <citation type="submission" date="2017-02" db="UniProtKB">
        <authorList>
            <consortium name="WormBaseParasite"/>
        </authorList>
    </citation>
    <scope>IDENTIFICATION</scope>
</reference>
<dbReference type="AlphaFoldDB" id="A0A0R3XDK6"/>
<name>A0A0R3XDK6_HYDTA</name>
<evidence type="ECO:0000313" key="2">
    <source>
        <dbReference type="WBParaSite" id="TTAC_0001163301-mRNA-1"/>
    </source>
</evidence>
<accession>A0A0R3XDK6</accession>
<feature type="region of interest" description="Disordered" evidence="1">
    <location>
        <begin position="25"/>
        <end position="76"/>
    </location>
</feature>
<evidence type="ECO:0000256" key="1">
    <source>
        <dbReference type="SAM" id="MobiDB-lite"/>
    </source>
</evidence>
<protein>
    <submittedName>
        <fullName evidence="2">Ovule protein</fullName>
    </submittedName>
</protein>
<feature type="compositionally biased region" description="Pro residues" evidence="1">
    <location>
        <begin position="58"/>
        <end position="69"/>
    </location>
</feature>
<sequence length="98" mass="10802">LGASSSAPRTRSVVGLISVNAIYRPTSTTATNPSPPLELQPPHQSRQLQRKLTRCSPFPRPHNHFPPPQLSFRPPSLSHHLQILASHLRPSSPPLLLQ</sequence>
<organism evidence="2">
    <name type="scientific">Hydatigena taeniaeformis</name>
    <name type="common">Feline tapeworm</name>
    <name type="synonym">Taenia taeniaeformis</name>
    <dbReference type="NCBI Taxonomy" id="6205"/>
    <lineage>
        <taxon>Eukaryota</taxon>
        <taxon>Metazoa</taxon>
        <taxon>Spiralia</taxon>
        <taxon>Lophotrochozoa</taxon>
        <taxon>Platyhelminthes</taxon>
        <taxon>Cestoda</taxon>
        <taxon>Eucestoda</taxon>
        <taxon>Cyclophyllidea</taxon>
        <taxon>Taeniidae</taxon>
        <taxon>Hydatigera</taxon>
    </lineage>
</organism>